<keyword evidence="6" id="KW-0805">Transcription regulation</keyword>
<dbReference type="FunFam" id="3.30.160.60:FF:000325">
    <property type="entry name" value="ZFP90 zinc finger protein"/>
    <property type="match status" value="1"/>
</dbReference>
<keyword evidence="4 10" id="KW-0863">Zinc-finger</keyword>
<feature type="domain" description="C2H2-type" evidence="11">
    <location>
        <begin position="59"/>
        <end position="86"/>
    </location>
</feature>
<evidence type="ECO:0000256" key="6">
    <source>
        <dbReference type="ARBA" id="ARBA00023015"/>
    </source>
</evidence>
<dbReference type="PANTHER" id="PTHR24393">
    <property type="entry name" value="ZINC FINGER PROTEIN"/>
    <property type="match status" value="1"/>
</dbReference>
<comment type="subcellular location">
    <subcellularLocation>
        <location evidence="1">Nucleus</location>
    </subcellularLocation>
</comment>
<evidence type="ECO:0000256" key="9">
    <source>
        <dbReference type="ARBA" id="ARBA00023242"/>
    </source>
</evidence>
<dbReference type="FunFam" id="3.30.160.60:FF:000604">
    <property type="entry name" value="Histone H4 transcription factor-like Protein"/>
    <property type="match status" value="1"/>
</dbReference>
<dbReference type="SMART" id="SM00355">
    <property type="entry name" value="ZnF_C2H2"/>
    <property type="match status" value="8"/>
</dbReference>
<keyword evidence="5" id="KW-0862">Zinc</keyword>
<feature type="domain" description="C2H2-type" evidence="11">
    <location>
        <begin position="115"/>
        <end position="142"/>
    </location>
</feature>
<evidence type="ECO:0000256" key="7">
    <source>
        <dbReference type="ARBA" id="ARBA00023125"/>
    </source>
</evidence>
<sequence>KTFDCDICEYKAWRRQTLRRHMQKHAKQRDREIRNLNDHKEIQTGEILMTKAAKSLEVFACNVCDYTTRLASHLKSHVRTHSGERTYSCGICNYKTVHSGYLRSHRRTHTGEKPFVCHVCDYRTGHVSNLRKHELIHNDERPFECGICDYRTKHRNCLRAHMAVHVKGGAGSDYRREADERTRREQEELKSRVSTNIFECHICDYKASRASHLLMHTRRHTGEKPYACNMCSYSAARAQSLKDHVKTHTGEKPYSCDFCDYSTARKFSLKRHKDNAHKDHQSTPDSHNT</sequence>
<dbReference type="FunFam" id="3.30.160.60:FF:002343">
    <property type="entry name" value="Zinc finger protein 33A"/>
    <property type="match status" value="2"/>
</dbReference>
<evidence type="ECO:0000256" key="4">
    <source>
        <dbReference type="ARBA" id="ARBA00022771"/>
    </source>
</evidence>
<dbReference type="GO" id="GO:0005634">
    <property type="term" value="C:nucleus"/>
    <property type="evidence" value="ECO:0007669"/>
    <property type="project" value="UniProtKB-SubCell"/>
</dbReference>
<dbReference type="InterPro" id="IPR036236">
    <property type="entry name" value="Znf_C2H2_sf"/>
</dbReference>
<dbReference type="Gene3D" id="3.30.160.60">
    <property type="entry name" value="Classic Zinc Finger"/>
    <property type="match status" value="7"/>
</dbReference>
<feature type="domain" description="C2H2-type" evidence="11">
    <location>
        <begin position="226"/>
        <end position="253"/>
    </location>
</feature>
<evidence type="ECO:0000256" key="10">
    <source>
        <dbReference type="PROSITE-ProRule" id="PRU00042"/>
    </source>
</evidence>
<dbReference type="PROSITE" id="PS50157">
    <property type="entry name" value="ZINC_FINGER_C2H2_2"/>
    <property type="match status" value="7"/>
</dbReference>
<gene>
    <name evidence="12" type="primary">ZNF782_9</name>
    <name evidence="12" type="ORF">g.46757</name>
</gene>
<name>A0A146LCC4_LYGHE</name>
<keyword evidence="7" id="KW-0238">DNA-binding</keyword>
<evidence type="ECO:0000259" key="11">
    <source>
        <dbReference type="PROSITE" id="PS50157"/>
    </source>
</evidence>
<feature type="domain" description="C2H2-type" evidence="11">
    <location>
        <begin position="3"/>
        <end position="30"/>
    </location>
</feature>
<evidence type="ECO:0000256" key="8">
    <source>
        <dbReference type="ARBA" id="ARBA00023163"/>
    </source>
</evidence>
<dbReference type="GO" id="GO:0001228">
    <property type="term" value="F:DNA-binding transcription activator activity, RNA polymerase II-specific"/>
    <property type="evidence" value="ECO:0007669"/>
    <property type="project" value="TreeGrafter"/>
</dbReference>
<keyword evidence="9" id="KW-0539">Nucleus</keyword>
<organism evidence="12">
    <name type="scientific">Lygus hesperus</name>
    <name type="common">Western plant bug</name>
    <dbReference type="NCBI Taxonomy" id="30085"/>
    <lineage>
        <taxon>Eukaryota</taxon>
        <taxon>Metazoa</taxon>
        <taxon>Ecdysozoa</taxon>
        <taxon>Arthropoda</taxon>
        <taxon>Hexapoda</taxon>
        <taxon>Insecta</taxon>
        <taxon>Pterygota</taxon>
        <taxon>Neoptera</taxon>
        <taxon>Paraneoptera</taxon>
        <taxon>Hemiptera</taxon>
        <taxon>Heteroptera</taxon>
        <taxon>Panheteroptera</taxon>
        <taxon>Cimicomorpha</taxon>
        <taxon>Miridae</taxon>
        <taxon>Mirini</taxon>
        <taxon>Lygus</taxon>
    </lineage>
</organism>
<dbReference type="InterPro" id="IPR013087">
    <property type="entry name" value="Znf_C2H2_type"/>
</dbReference>
<proteinExistence type="predicted"/>
<dbReference type="EMBL" id="GDHC01013877">
    <property type="protein sequence ID" value="JAQ04752.1"/>
    <property type="molecule type" value="Transcribed_RNA"/>
</dbReference>
<dbReference type="GO" id="GO:0000978">
    <property type="term" value="F:RNA polymerase II cis-regulatory region sequence-specific DNA binding"/>
    <property type="evidence" value="ECO:0007669"/>
    <property type="project" value="TreeGrafter"/>
</dbReference>
<reference evidence="12" key="1">
    <citation type="journal article" date="2016" name="Gigascience">
        <title>De novo construction of an expanded transcriptome assembly for the western tarnished plant bug, Lygus hesperus.</title>
        <authorList>
            <person name="Tassone E.E."/>
            <person name="Geib S.M."/>
            <person name="Hall B."/>
            <person name="Fabrick J.A."/>
            <person name="Brent C.S."/>
            <person name="Hull J.J."/>
        </authorList>
    </citation>
    <scope>NUCLEOTIDE SEQUENCE</scope>
</reference>
<evidence type="ECO:0000256" key="1">
    <source>
        <dbReference type="ARBA" id="ARBA00004123"/>
    </source>
</evidence>
<evidence type="ECO:0000313" key="12">
    <source>
        <dbReference type="EMBL" id="JAQ04752.1"/>
    </source>
</evidence>
<feature type="non-terminal residue" evidence="12">
    <location>
        <position position="1"/>
    </location>
</feature>
<dbReference type="Pfam" id="PF00096">
    <property type="entry name" value="zf-C2H2"/>
    <property type="match status" value="3"/>
</dbReference>
<keyword evidence="3" id="KW-0677">Repeat</keyword>
<dbReference type="FunFam" id="3.30.160.60:FF:000630">
    <property type="entry name" value="Zinc finger protein 180"/>
    <property type="match status" value="1"/>
</dbReference>
<dbReference type="AlphaFoldDB" id="A0A146LCC4"/>
<keyword evidence="2" id="KW-0479">Metal-binding</keyword>
<dbReference type="PANTHER" id="PTHR24393:SF163">
    <property type="entry name" value="GASTRULA ZINC FINGER PROTEIN XLCGF7.1-LIKE"/>
    <property type="match status" value="1"/>
</dbReference>
<evidence type="ECO:0000256" key="2">
    <source>
        <dbReference type="ARBA" id="ARBA00022723"/>
    </source>
</evidence>
<feature type="domain" description="C2H2-type" evidence="11">
    <location>
        <begin position="254"/>
        <end position="282"/>
    </location>
</feature>
<feature type="domain" description="C2H2-type" evidence="11">
    <location>
        <begin position="198"/>
        <end position="225"/>
    </location>
</feature>
<dbReference type="SUPFAM" id="SSF57667">
    <property type="entry name" value="beta-beta-alpha zinc fingers"/>
    <property type="match status" value="4"/>
</dbReference>
<evidence type="ECO:0000256" key="5">
    <source>
        <dbReference type="ARBA" id="ARBA00022833"/>
    </source>
</evidence>
<keyword evidence="8" id="KW-0804">Transcription</keyword>
<protein>
    <submittedName>
        <fullName evidence="12">Zinc finger protein 782</fullName>
    </submittedName>
</protein>
<accession>A0A146LCC4</accession>
<dbReference type="GO" id="GO:0008270">
    <property type="term" value="F:zinc ion binding"/>
    <property type="evidence" value="ECO:0007669"/>
    <property type="project" value="UniProtKB-KW"/>
</dbReference>
<feature type="domain" description="C2H2-type" evidence="11">
    <location>
        <begin position="87"/>
        <end position="114"/>
    </location>
</feature>
<evidence type="ECO:0000256" key="3">
    <source>
        <dbReference type="ARBA" id="ARBA00022737"/>
    </source>
</evidence>